<dbReference type="InterPro" id="IPR025164">
    <property type="entry name" value="Toastrack_DUF4097"/>
</dbReference>
<dbReference type="RefSeq" id="WP_077590316.1">
    <property type="nucleotide sequence ID" value="NZ_CP019640.1"/>
</dbReference>
<dbReference type="Gene3D" id="2.160.20.120">
    <property type="match status" value="1"/>
</dbReference>
<organism evidence="2 3">
    <name type="scientific">Planococcus lenghuensis</name>
    <dbReference type="NCBI Taxonomy" id="2213202"/>
    <lineage>
        <taxon>Bacteria</taxon>
        <taxon>Bacillati</taxon>
        <taxon>Bacillota</taxon>
        <taxon>Bacilli</taxon>
        <taxon>Bacillales</taxon>
        <taxon>Caryophanaceae</taxon>
        <taxon>Planococcus</taxon>
    </lineage>
</organism>
<accession>A0A1Q2L3G5</accession>
<feature type="domain" description="DUF4097" evidence="1">
    <location>
        <begin position="90"/>
        <end position="338"/>
    </location>
</feature>
<evidence type="ECO:0000259" key="1">
    <source>
        <dbReference type="Pfam" id="PF13349"/>
    </source>
</evidence>
<dbReference type="PANTHER" id="PTHR34094">
    <property type="match status" value="1"/>
</dbReference>
<dbReference type="Pfam" id="PF22564">
    <property type="entry name" value="HAAS"/>
    <property type="match status" value="1"/>
</dbReference>
<reference evidence="2 3" key="1">
    <citation type="submission" date="2017-02" db="EMBL/GenBank/DDBJ databases">
        <title>The complete genomic sequence of a novel cold adapted crude oil-degrading bacterium Planococcus qaidamina Y42.</title>
        <authorList>
            <person name="Yang R."/>
        </authorList>
    </citation>
    <scope>NUCLEOTIDE SEQUENCE [LARGE SCALE GENOMIC DNA]</scope>
    <source>
        <strain evidence="2 3">Y42</strain>
    </source>
</reference>
<gene>
    <name evidence="2" type="ORF">B0X71_15820</name>
</gene>
<dbReference type="OrthoDB" id="9804829at2"/>
<protein>
    <recommendedName>
        <fullName evidence="1">DUF4097 domain-containing protein</fullName>
    </recommendedName>
</protein>
<name>A0A1Q2L3G5_9BACL</name>
<proteinExistence type="predicted"/>
<evidence type="ECO:0000313" key="3">
    <source>
        <dbReference type="Proteomes" id="UP000188184"/>
    </source>
</evidence>
<dbReference type="PANTHER" id="PTHR34094:SF1">
    <property type="entry name" value="PROTEIN FAM185A"/>
    <property type="match status" value="1"/>
</dbReference>
<sequence>MIEQQFLHTLESTLTTLPKEEREDILQDIREYFANGRQDGKTEEDIAQELGSPETIGQELLRSSGSGLEPKLAHSSGEAEFERVHAKIENAALVLCPSSDDELHVDVRDKSYRQQLTTEIKDRTLYITFREEQTKWGLSNFGITSKNPTVVLQLPAKTYEELDCTTDNGRIEADSVKSESIRLKSENGRIRAQQLVVDKLLAESDNGRIDLESVDAAELIATSSNGRIEMNKITSTSVMATSDNGRIGLANISGTVTAKTGNGRIHLTTDHLERNIRLKTDNGSITVQTAREPENTAIQTKSDWGSISVFGEKTRNRLFGSGDHTLQLTTDNGSITVEKL</sequence>
<keyword evidence="3" id="KW-1185">Reference proteome</keyword>
<evidence type="ECO:0000313" key="2">
    <source>
        <dbReference type="EMBL" id="AQQ54422.1"/>
    </source>
</evidence>
<dbReference type="KEGG" id="pmar:B0X71_15820"/>
<dbReference type="Proteomes" id="UP000188184">
    <property type="component" value="Chromosome"/>
</dbReference>
<dbReference type="Pfam" id="PF13349">
    <property type="entry name" value="DUF4097"/>
    <property type="match status" value="1"/>
</dbReference>
<dbReference type="EMBL" id="CP019640">
    <property type="protein sequence ID" value="AQQ54422.1"/>
    <property type="molecule type" value="Genomic_DNA"/>
</dbReference>
<dbReference type="AlphaFoldDB" id="A0A1Q2L3G5"/>